<accession>K1PF00</accession>
<evidence type="ECO:0000256" key="2">
    <source>
        <dbReference type="SAM" id="MobiDB-lite"/>
    </source>
</evidence>
<reference evidence="3" key="1">
    <citation type="journal article" date="2012" name="Nature">
        <title>The oyster genome reveals stress adaptation and complexity of shell formation.</title>
        <authorList>
            <person name="Zhang G."/>
            <person name="Fang X."/>
            <person name="Guo X."/>
            <person name="Li L."/>
            <person name="Luo R."/>
            <person name="Xu F."/>
            <person name="Yang P."/>
            <person name="Zhang L."/>
            <person name="Wang X."/>
            <person name="Qi H."/>
            <person name="Xiong Z."/>
            <person name="Que H."/>
            <person name="Xie Y."/>
            <person name="Holland P.W."/>
            <person name="Paps J."/>
            <person name="Zhu Y."/>
            <person name="Wu F."/>
            <person name="Chen Y."/>
            <person name="Wang J."/>
            <person name="Peng C."/>
            <person name="Meng J."/>
            <person name="Yang L."/>
            <person name="Liu J."/>
            <person name="Wen B."/>
            <person name="Zhang N."/>
            <person name="Huang Z."/>
            <person name="Zhu Q."/>
            <person name="Feng Y."/>
            <person name="Mount A."/>
            <person name="Hedgecock D."/>
            <person name="Xu Z."/>
            <person name="Liu Y."/>
            <person name="Domazet-Loso T."/>
            <person name="Du Y."/>
            <person name="Sun X."/>
            <person name="Zhang S."/>
            <person name="Liu B."/>
            <person name="Cheng P."/>
            <person name="Jiang X."/>
            <person name="Li J."/>
            <person name="Fan D."/>
            <person name="Wang W."/>
            <person name="Fu W."/>
            <person name="Wang T."/>
            <person name="Wang B."/>
            <person name="Zhang J."/>
            <person name="Peng Z."/>
            <person name="Li Y."/>
            <person name="Li N."/>
            <person name="Wang J."/>
            <person name="Chen M."/>
            <person name="He Y."/>
            <person name="Tan F."/>
            <person name="Song X."/>
            <person name="Zheng Q."/>
            <person name="Huang R."/>
            <person name="Yang H."/>
            <person name="Du X."/>
            <person name="Chen L."/>
            <person name="Yang M."/>
            <person name="Gaffney P.M."/>
            <person name="Wang S."/>
            <person name="Luo L."/>
            <person name="She Z."/>
            <person name="Ming Y."/>
            <person name="Huang W."/>
            <person name="Zhang S."/>
            <person name="Huang B."/>
            <person name="Zhang Y."/>
            <person name="Qu T."/>
            <person name="Ni P."/>
            <person name="Miao G."/>
            <person name="Wang J."/>
            <person name="Wang Q."/>
            <person name="Steinberg C.E."/>
            <person name="Wang H."/>
            <person name="Li N."/>
            <person name="Qian L."/>
            <person name="Zhang G."/>
            <person name="Li Y."/>
            <person name="Yang H."/>
            <person name="Liu X."/>
            <person name="Wang J."/>
            <person name="Yin Y."/>
            <person name="Wang J."/>
        </authorList>
    </citation>
    <scope>NUCLEOTIDE SEQUENCE [LARGE SCALE GENOMIC DNA]</scope>
    <source>
        <strain evidence="3">05x7-T-G4-1.051#20</strain>
    </source>
</reference>
<dbReference type="PROSITE" id="PS51125">
    <property type="entry name" value="NHL"/>
    <property type="match status" value="1"/>
</dbReference>
<dbReference type="GO" id="GO:0061630">
    <property type="term" value="F:ubiquitin protein ligase activity"/>
    <property type="evidence" value="ECO:0007669"/>
    <property type="project" value="TreeGrafter"/>
</dbReference>
<dbReference type="KEGG" id="crg:105343692"/>
<dbReference type="Gene3D" id="2.120.10.30">
    <property type="entry name" value="TolB, C-terminal domain"/>
    <property type="match status" value="1"/>
</dbReference>
<protein>
    <submittedName>
        <fullName evidence="3">Tripartite motif-containing protein 2</fullName>
    </submittedName>
</protein>
<name>K1PF00_MAGGI</name>
<dbReference type="InterPro" id="IPR001258">
    <property type="entry name" value="NHL_repeat"/>
</dbReference>
<dbReference type="AlphaFoldDB" id="K1PF00"/>
<organism evidence="3">
    <name type="scientific">Magallana gigas</name>
    <name type="common">Pacific oyster</name>
    <name type="synonym">Crassostrea gigas</name>
    <dbReference type="NCBI Taxonomy" id="29159"/>
    <lineage>
        <taxon>Eukaryota</taxon>
        <taxon>Metazoa</taxon>
        <taxon>Spiralia</taxon>
        <taxon>Lophotrochozoa</taxon>
        <taxon>Mollusca</taxon>
        <taxon>Bivalvia</taxon>
        <taxon>Autobranchia</taxon>
        <taxon>Pteriomorphia</taxon>
        <taxon>Ostreida</taxon>
        <taxon>Ostreoidea</taxon>
        <taxon>Ostreidae</taxon>
        <taxon>Magallana</taxon>
    </lineage>
</organism>
<feature type="region of interest" description="Disordered" evidence="2">
    <location>
        <begin position="1"/>
        <end position="37"/>
    </location>
</feature>
<dbReference type="GO" id="GO:0008270">
    <property type="term" value="F:zinc ion binding"/>
    <property type="evidence" value="ECO:0007669"/>
    <property type="project" value="UniProtKB-KW"/>
</dbReference>
<dbReference type="PANTHER" id="PTHR24104">
    <property type="entry name" value="E3 UBIQUITIN-PROTEIN LIGASE NHLRC1-RELATED"/>
    <property type="match status" value="1"/>
</dbReference>
<dbReference type="GO" id="GO:0043161">
    <property type="term" value="P:proteasome-mediated ubiquitin-dependent protein catabolic process"/>
    <property type="evidence" value="ECO:0007669"/>
    <property type="project" value="TreeGrafter"/>
</dbReference>
<dbReference type="SUPFAM" id="SSF101898">
    <property type="entry name" value="NHL repeat"/>
    <property type="match status" value="1"/>
</dbReference>
<keyword evidence="1" id="KW-0677">Repeat</keyword>
<evidence type="ECO:0000256" key="1">
    <source>
        <dbReference type="ARBA" id="ARBA00022737"/>
    </source>
</evidence>
<proteinExistence type="predicted"/>
<dbReference type="PANTHER" id="PTHR24104:SF25">
    <property type="entry name" value="PROTEIN LIN-41"/>
    <property type="match status" value="1"/>
</dbReference>
<dbReference type="InterPro" id="IPR050952">
    <property type="entry name" value="TRIM-NHL_E3_ligases"/>
</dbReference>
<dbReference type="HOGENOM" id="CLU_007742_4_0_1"/>
<dbReference type="OrthoDB" id="6080121at2759"/>
<sequence length="319" mass="35542">MDSVEAKETNEKETNESLESNIPSTSSGKASNSTTKSDYECNNSAVGKLGAFLEVPKVLNIIKTKFRWTYKVECGRGTNQFYVSGSKSIIKHMDSKGILLDEIATESRNIPRCFTVSRDGHLMYSDTVDRSINVVNDGKVKCIAKVGVWKPQSICSTSSGELLVALKADDVDEAKVVRFSSSKVTQEVQFDSNGQPLYSDPHYIDENKNLDIVVSDFDAKVVVVVDKIGSFRFTYKGNPSDKTSDVFCPRGLTSDSMCHILVADFENNLIHVIDQDGQFLRLIQNCGLHLPLDLSTNSDNILFVVEYYSNRVKEIQYLK</sequence>
<gene>
    <name evidence="3" type="ORF">CGI_10006732</name>
</gene>
<dbReference type="EMBL" id="JH817920">
    <property type="protein sequence ID" value="EKC20138.1"/>
    <property type="molecule type" value="Genomic_DNA"/>
</dbReference>
<dbReference type="InParanoid" id="K1PF00"/>
<dbReference type="InterPro" id="IPR011042">
    <property type="entry name" value="6-blade_b-propeller_TolB-like"/>
</dbReference>
<feature type="compositionally biased region" description="Polar residues" evidence="2">
    <location>
        <begin position="21"/>
        <end position="37"/>
    </location>
</feature>
<dbReference type="GO" id="GO:0000209">
    <property type="term" value="P:protein polyubiquitination"/>
    <property type="evidence" value="ECO:0007669"/>
    <property type="project" value="TreeGrafter"/>
</dbReference>
<feature type="compositionally biased region" description="Basic and acidic residues" evidence="2">
    <location>
        <begin position="1"/>
        <end position="15"/>
    </location>
</feature>
<evidence type="ECO:0000313" key="3">
    <source>
        <dbReference type="EMBL" id="EKC20138.1"/>
    </source>
</evidence>